<dbReference type="PROSITE" id="PS50887">
    <property type="entry name" value="GGDEF"/>
    <property type="match status" value="1"/>
</dbReference>
<evidence type="ECO:0000256" key="4">
    <source>
        <dbReference type="SAM" id="Coils"/>
    </source>
</evidence>
<accession>A0A418YC45</accession>
<dbReference type="GO" id="GO:0043709">
    <property type="term" value="P:cell adhesion involved in single-species biofilm formation"/>
    <property type="evidence" value="ECO:0007669"/>
    <property type="project" value="TreeGrafter"/>
</dbReference>
<evidence type="ECO:0000256" key="5">
    <source>
        <dbReference type="SAM" id="Phobius"/>
    </source>
</evidence>
<dbReference type="PANTHER" id="PTHR45138">
    <property type="entry name" value="REGULATORY COMPONENTS OF SENSORY TRANSDUCTION SYSTEM"/>
    <property type="match status" value="1"/>
</dbReference>
<keyword evidence="5" id="KW-1133">Transmembrane helix</keyword>
<proteinExistence type="predicted"/>
<comment type="catalytic activity">
    <reaction evidence="3">
        <text>2 GTP = 3',3'-c-di-GMP + 2 diphosphate</text>
        <dbReference type="Rhea" id="RHEA:24898"/>
        <dbReference type="ChEBI" id="CHEBI:33019"/>
        <dbReference type="ChEBI" id="CHEBI:37565"/>
        <dbReference type="ChEBI" id="CHEBI:58805"/>
        <dbReference type="EC" id="2.7.7.65"/>
    </reaction>
</comment>
<feature type="transmembrane region" description="Helical" evidence="5">
    <location>
        <begin position="216"/>
        <end position="234"/>
    </location>
</feature>
<dbReference type="GO" id="GO:1902201">
    <property type="term" value="P:negative regulation of bacterial-type flagellum-dependent cell motility"/>
    <property type="evidence" value="ECO:0007669"/>
    <property type="project" value="TreeGrafter"/>
</dbReference>
<evidence type="ECO:0000259" key="6">
    <source>
        <dbReference type="PROSITE" id="PS50887"/>
    </source>
</evidence>
<organism evidence="7 8">
    <name type="scientific">Motilimonas pumila</name>
    <dbReference type="NCBI Taxonomy" id="2303987"/>
    <lineage>
        <taxon>Bacteria</taxon>
        <taxon>Pseudomonadati</taxon>
        <taxon>Pseudomonadota</taxon>
        <taxon>Gammaproteobacteria</taxon>
        <taxon>Alteromonadales</taxon>
        <taxon>Alteromonadales genera incertae sedis</taxon>
        <taxon>Motilimonas</taxon>
    </lineage>
</organism>
<name>A0A418YC45_9GAMM</name>
<feature type="domain" description="GGDEF" evidence="6">
    <location>
        <begin position="302"/>
        <end position="428"/>
    </location>
</feature>
<keyword evidence="8" id="KW-1185">Reference proteome</keyword>
<dbReference type="InterPro" id="IPR043128">
    <property type="entry name" value="Rev_trsase/Diguanyl_cyclase"/>
</dbReference>
<comment type="caution">
    <text evidence="7">The sequence shown here is derived from an EMBL/GenBank/DDBJ whole genome shotgun (WGS) entry which is preliminary data.</text>
</comment>
<dbReference type="RefSeq" id="WP_119911562.1">
    <property type="nucleotide sequence ID" value="NZ_QZCH01000021.1"/>
</dbReference>
<keyword evidence="5" id="KW-0812">Transmembrane</keyword>
<dbReference type="InterPro" id="IPR029787">
    <property type="entry name" value="Nucleotide_cyclase"/>
</dbReference>
<dbReference type="GO" id="GO:0005886">
    <property type="term" value="C:plasma membrane"/>
    <property type="evidence" value="ECO:0007669"/>
    <property type="project" value="TreeGrafter"/>
</dbReference>
<reference evidence="7 8" key="1">
    <citation type="submission" date="2018-09" db="EMBL/GenBank/DDBJ databases">
        <authorList>
            <person name="Wang F."/>
        </authorList>
    </citation>
    <scope>NUCLEOTIDE SEQUENCE [LARGE SCALE GENOMIC DNA]</scope>
    <source>
        <strain evidence="7 8">PLHSC7-2</strain>
    </source>
</reference>
<dbReference type="Gene3D" id="3.30.70.270">
    <property type="match status" value="1"/>
</dbReference>
<comment type="cofactor">
    <cofactor evidence="1">
        <name>Mg(2+)</name>
        <dbReference type="ChEBI" id="CHEBI:18420"/>
    </cofactor>
</comment>
<dbReference type="FunFam" id="3.30.70.270:FF:000001">
    <property type="entry name" value="Diguanylate cyclase domain protein"/>
    <property type="match status" value="1"/>
</dbReference>
<evidence type="ECO:0000256" key="1">
    <source>
        <dbReference type="ARBA" id="ARBA00001946"/>
    </source>
</evidence>
<evidence type="ECO:0000256" key="2">
    <source>
        <dbReference type="ARBA" id="ARBA00012528"/>
    </source>
</evidence>
<reference evidence="7 8" key="2">
    <citation type="submission" date="2019-01" db="EMBL/GenBank/DDBJ databases">
        <title>Motilimonas pumilus sp. nov., isolated from the gut of sea cucumber (Apostichopus japonicus).</title>
        <authorList>
            <person name="Wang F.-Q."/>
            <person name="Ren L.-H."/>
            <person name="Lin Y.-W."/>
            <person name="Sun G.-H."/>
            <person name="Du Z.-J."/>
            <person name="Zhao J.-X."/>
            <person name="Liu X.-J."/>
            <person name="Liu L.-J."/>
        </authorList>
    </citation>
    <scope>NUCLEOTIDE SEQUENCE [LARGE SCALE GENOMIC DNA]</scope>
    <source>
        <strain evidence="7 8">PLHSC7-2</strain>
    </source>
</reference>
<dbReference type="SUPFAM" id="SSF55073">
    <property type="entry name" value="Nucleotide cyclase"/>
    <property type="match status" value="1"/>
</dbReference>
<gene>
    <name evidence="7" type="ORF">D1Z90_14815</name>
</gene>
<sequence>MRSKSFSLGLLSLVLFTVCALLAYKYSFNKSLVIDPSSDYKFTVITDASQGGQTTAQLKKTKRAFELSCDIKKAYAWPFCELAVELTEPGQGLDLSTYDTVAIRARFEGEGSQRIRFYVRNSHPDYTKPSNDATLKVNEVEYAPNMYASEVVIPLDNFQVSGWWIDENNVPLEHFATDFSNVPLIEVATGGHVAEGKIKIIVEEIRFDGKMIPETHFLTFIIFIWVLVAISFLLNDVRLARNDLVKTRKQAQELESLTETLKLESKKFEQMAKRDPLTGARNRAGIRDYLFEQVQQVYLNKMPLSIIFMDIDHFKTVNDTHGHETGDEVLKVFARLVTNNTRQSDSLVRWGGEEFLLVCSNTDSEQAEALAENIRAAIEVAEWPLELDVTCSFGVTQMGQEGTSQFIARADEALYKAKSTGRNKVVTF</sequence>
<dbReference type="InterPro" id="IPR050469">
    <property type="entry name" value="Diguanylate_Cyclase"/>
</dbReference>
<dbReference type="InterPro" id="IPR000160">
    <property type="entry name" value="GGDEF_dom"/>
</dbReference>
<evidence type="ECO:0000256" key="3">
    <source>
        <dbReference type="ARBA" id="ARBA00034247"/>
    </source>
</evidence>
<dbReference type="Proteomes" id="UP000283255">
    <property type="component" value="Unassembled WGS sequence"/>
</dbReference>
<dbReference type="EMBL" id="QZCH01000021">
    <property type="protein sequence ID" value="RJG42054.1"/>
    <property type="molecule type" value="Genomic_DNA"/>
</dbReference>
<dbReference type="OrthoDB" id="9803824at2"/>
<dbReference type="NCBIfam" id="TIGR00254">
    <property type="entry name" value="GGDEF"/>
    <property type="match status" value="1"/>
</dbReference>
<feature type="coiled-coil region" evidence="4">
    <location>
        <begin position="237"/>
        <end position="274"/>
    </location>
</feature>
<dbReference type="CDD" id="cd01949">
    <property type="entry name" value="GGDEF"/>
    <property type="match status" value="1"/>
</dbReference>
<dbReference type="GO" id="GO:0052621">
    <property type="term" value="F:diguanylate cyclase activity"/>
    <property type="evidence" value="ECO:0007669"/>
    <property type="project" value="UniProtKB-EC"/>
</dbReference>
<evidence type="ECO:0000313" key="8">
    <source>
        <dbReference type="Proteomes" id="UP000283255"/>
    </source>
</evidence>
<dbReference type="PANTHER" id="PTHR45138:SF9">
    <property type="entry name" value="DIGUANYLATE CYCLASE DGCM-RELATED"/>
    <property type="match status" value="1"/>
</dbReference>
<evidence type="ECO:0000313" key="7">
    <source>
        <dbReference type="EMBL" id="RJG42054.1"/>
    </source>
</evidence>
<dbReference type="EC" id="2.7.7.65" evidence="2"/>
<dbReference type="AlphaFoldDB" id="A0A418YC45"/>
<dbReference type="Pfam" id="PF00990">
    <property type="entry name" value="GGDEF"/>
    <property type="match status" value="1"/>
</dbReference>
<protein>
    <recommendedName>
        <fullName evidence="2">diguanylate cyclase</fullName>
        <ecNumber evidence="2">2.7.7.65</ecNumber>
    </recommendedName>
</protein>
<dbReference type="SMART" id="SM00267">
    <property type="entry name" value="GGDEF"/>
    <property type="match status" value="1"/>
</dbReference>
<keyword evidence="5" id="KW-0472">Membrane</keyword>
<keyword evidence="4" id="KW-0175">Coiled coil</keyword>